<protein>
    <submittedName>
        <fullName evidence="1">Uncharacterized protein</fullName>
    </submittedName>
</protein>
<comment type="caution">
    <text evidence="1">The sequence shown here is derived from an EMBL/GenBank/DDBJ whole genome shotgun (WGS) entry which is preliminary data.</text>
</comment>
<dbReference type="EMBL" id="SEOQ01000742">
    <property type="protein sequence ID" value="TFY57552.1"/>
    <property type="molecule type" value="Genomic_DNA"/>
</dbReference>
<sequence>MPGWPDSGQNGWEISRSSNKDCQLGLGKMSHKNQSDETLRSCTTTILQPVTQSMVTSSSLAHIPRAMQPPVYRLPPEILSMIFLAFQYTEGALLVPARSDAPHRTPWQESMGAPAWTDVLFICRFWREVALGCSYLWARLVDPSIQWAQECLRLSTAVPMTLRLNAEEGDKDAERARAFAAIVFSGSIDRLQKLSVRVQTYEALTNIIFALMNGPAPLLEYLCLDKDSVMLEEGGGVGKDPELRLDPWFEGRTPKLRKLRIQAAYCFLSLASPMFSSLTYLRICISGGEGMDDLLTAMGNWKQLETLILAQSWPGAVEPDPHNPLPLPTRSIELPNLQQLRVRDTAFSVQCFLGHLLIPASTLLDIDGTVYPLDGEPHQPRAHEMNAMQELLSSIPPTIMAPITDMYLLPSADKIIIDVRPEAWGRGFTLDQGGDPDEDEDEDIDTLIDGPFETKLHIAIARFSHPDDDDDVSEIRTRGYLEAVFIGSHFSGLRNLILDVCWTYSVYTWAEVFKTLNNLQGLAMLPARHHTTEELVKTLALRISTDGVNEHLILPNLSKLALWQPTTRFQASAQENLLMVLRSRHLYSGSRLAKLRVSGLEDFETATLIELRYHTAFLY</sequence>
<gene>
    <name evidence="1" type="ORF">EVG20_g8499</name>
</gene>
<dbReference type="AlphaFoldDB" id="A0A4Y9Y5X6"/>
<evidence type="ECO:0000313" key="2">
    <source>
        <dbReference type="Proteomes" id="UP000298327"/>
    </source>
</evidence>
<name>A0A4Y9Y5X6_9AGAM</name>
<dbReference type="OrthoDB" id="3365698at2759"/>
<accession>A0A4Y9Y5X6</accession>
<keyword evidence="2" id="KW-1185">Reference proteome</keyword>
<proteinExistence type="predicted"/>
<dbReference type="SUPFAM" id="SSF52047">
    <property type="entry name" value="RNI-like"/>
    <property type="match status" value="1"/>
</dbReference>
<reference evidence="1 2" key="1">
    <citation type="submission" date="2019-02" db="EMBL/GenBank/DDBJ databases">
        <title>Genome sequencing of the rare red list fungi Dentipellis fragilis.</title>
        <authorList>
            <person name="Buettner E."/>
            <person name="Kellner H."/>
        </authorList>
    </citation>
    <scope>NUCLEOTIDE SEQUENCE [LARGE SCALE GENOMIC DNA]</scope>
    <source>
        <strain evidence="1 2">DSM 105465</strain>
    </source>
</reference>
<dbReference type="Proteomes" id="UP000298327">
    <property type="component" value="Unassembled WGS sequence"/>
</dbReference>
<evidence type="ECO:0000313" key="1">
    <source>
        <dbReference type="EMBL" id="TFY57552.1"/>
    </source>
</evidence>
<organism evidence="1 2">
    <name type="scientific">Dentipellis fragilis</name>
    <dbReference type="NCBI Taxonomy" id="205917"/>
    <lineage>
        <taxon>Eukaryota</taxon>
        <taxon>Fungi</taxon>
        <taxon>Dikarya</taxon>
        <taxon>Basidiomycota</taxon>
        <taxon>Agaricomycotina</taxon>
        <taxon>Agaricomycetes</taxon>
        <taxon>Russulales</taxon>
        <taxon>Hericiaceae</taxon>
        <taxon>Dentipellis</taxon>
    </lineage>
</organism>